<evidence type="ECO:0000256" key="4">
    <source>
        <dbReference type="ARBA" id="ARBA00022490"/>
    </source>
</evidence>
<dbReference type="Pfam" id="PF01975">
    <property type="entry name" value="SurE"/>
    <property type="match status" value="1"/>
</dbReference>
<dbReference type="PANTHER" id="PTHR30457:SF12">
    <property type="entry name" value="5'_3'-NUCLEOTIDASE SURE"/>
    <property type="match status" value="1"/>
</dbReference>
<keyword evidence="10" id="KW-1185">Reference proteome</keyword>
<proteinExistence type="inferred from homology"/>
<dbReference type="Proteomes" id="UP001500393">
    <property type="component" value="Unassembled WGS sequence"/>
</dbReference>
<comment type="caution">
    <text evidence="9">The sequence shown here is derived from an EMBL/GenBank/DDBJ whole genome shotgun (WGS) entry which is preliminary data.</text>
</comment>
<protein>
    <recommendedName>
        <fullName evidence="3">5'-nucleotidase</fullName>
        <ecNumber evidence="3">3.1.3.5</ecNumber>
    </recommendedName>
</protein>
<sequence>MASEQLRVLITNDDGYESEGIQALASAIEAAGHDVMVVAPWNDQSGVGSARAGMIGRRIASKVGENGFIGIDGTPALSVTLARLGAYGPPPEIVVSGINHGHNIGPILHSGTVAAALTAATQGMSALAISINAEDPSHLDTAGAVAAEALNWLQDQPIGTVLSINVPDVPLAELKGARWARLAPYSRSRLLVTESPTGEPVVTLQTLPPAEETDTDEVLLAAGYITVTPITGVQAIADDASAAYLDERFAVD</sequence>
<keyword evidence="6" id="KW-0547">Nucleotide-binding</keyword>
<evidence type="ECO:0000256" key="6">
    <source>
        <dbReference type="ARBA" id="ARBA00022741"/>
    </source>
</evidence>
<evidence type="ECO:0000256" key="5">
    <source>
        <dbReference type="ARBA" id="ARBA00022723"/>
    </source>
</evidence>
<dbReference type="PANTHER" id="PTHR30457">
    <property type="entry name" value="5'-NUCLEOTIDASE SURE"/>
    <property type="match status" value="1"/>
</dbReference>
<dbReference type="InterPro" id="IPR030048">
    <property type="entry name" value="SurE"/>
</dbReference>
<dbReference type="EMBL" id="BAAAOS010000063">
    <property type="protein sequence ID" value="GAA1612623.1"/>
    <property type="molecule type" value="Genomic_DNA"/>
</dbReference>
<evidence type="ECO:0000313" key="10">
    <source>
        <dbReference type="Proteomes" id="UP001500393"/>
    </source>
</evidence>
<dbReference type="Gene3D" id="3.40.1210.10">
    <property type="entry name" value="Survival protein SurE-like phosphatase/nucleotidase"/>
    <property type="match status" value="1"/>
</dbReference>
<name>A0ABN2ERE5_9ACTN</name>
<organism evidence="9 10">
    <name type="scientific">Kribbella sancticallisti</name>
    <dbReference type="NCBI Taxonomy" id="460087"/>
    <lineage>
        <taxon>Bacteria</taxon>
        <taxon>Bacillati</taxon>
        <taxon>Actinomycetota</taxon>
        <taxon>Actinomycetes</taxon>
        <taxon>Propionibacteriales</taxon>
        <taxon>Kribbellaceae</taxon>
        <taxon>Kribbella</taxon>
    </lineage>
</organism>
<evidence type="ECO:0000259" key="8">
    <source>
        <dbReference type="Pfam" id="PF01975"/>
    </source>
</evidence>
<comment type="similarity">
    <text evidence="2">Belongs to the SurE nucleotidase family.</text>
</comment>
<evidence type="ECO:0000256" key="7">
    <source>
        <dbReference type="ARBA" id="ARBA00022801"/>
    </source>
</evidence>
<keyword evidence="4" id="KW-0963">Cytoplasm</keyword>
<keyword evidence="5" id="KW-0479">Metal-binding</keyword>
<evidence type="ECO:0000256" key="3">
    <source>
        <dbReference type="ARBA" id="ARBA00012643"/>
    </source>
</evidence>
<evidence type="ECO:0000256" key="2">
    <source>
        <dbReference type="ARBA" id="ARBA00011062"/>
    </source>
</evidence>
<dbReference type="EC" id="3.1.3.5" evidence="3"/>
<evidence type="ECO:0000313" key="9">
    <source>
        <dbReference type="EMBL" id="GAA1612623.1"/>
    </source>
</evidence>
<accession>A0ABN2ERE5</accession>
<gene>
    <name evidence="9" type="primary">surE</name>
    <name evidence="9" type="ORF">GCM10009789_78580</name>
</gene>
<reference evidence="9 10" key="1">
    <citation type="journal article" date="2019" name="Int. J. Syst. Evol. Microbiol.">
        <title>The Global Catalogue of Microorganisms (GCM) 10K type strain sequencing project: providing services to taxonomists for standard genome sequencing and annotation.</title>
        <authorList>
            <consortium name="The Broad Institute Genomics Platform"/>
            <consortium name="The Broad Institute Genome Sequencing Center for Infectious Disease"/>
            <person name="Wu L."/>
            <person name="Ma J."/>
        </authorList>
    </citation>
    <scope>NUCLEOTIDE SEQUENCE [LARGE SCALE GENOMIC DNA]</scope>
    <source>
        <strain evidence="9 10">JCM 14969</strain>
    </source>
</reference>
<dbReference type="NCBIfam" id="TIGR00087">
    <property type="entry name" value="surE"/>
    <property type="match status" value="1"/>
</dbReference>
<evidence type="ECO:0000256" key="1">
    <source>
        <dbReference type="ARBA" id="ARBA00000815"/>
    </source>
</evidence>
<dbReference type="InterPro" id="IPR036523">
    <property type="entry name" value="SurE-like_sf"/>
</dbReference>
<comment type="catalytic activity">
    <reaction evidence="1">
        <text>a ribonucleoside 5'-phosphate + H2O = a ribonucleoside + phosphate</text>
        <dbReference type="Rhea" id="RHEA:12484"/>
        <dbReference type="ChEBI" id="CHEBI:15377"/>
        <dbReference type="ChEBI" id="CHEBI:18254"/>
        <dbReference type="ChEBI" id="CHEBI:43474"/>
        <dbReference type="ChEBI" id="CHEBI:58043"/>
        <dbReference type="EC" id="3.1.3.5"/>
    </reaction>
</comment>
<keyword evidence="7" id="KW-0378">Hydrolase</keyword>
<dbReference type="InterPro" id="IPR002828">
    <property type="entry name" value="SurE-like_Pase/nucleotidase"/>
</dbReference>
<feature type="domain" description="Survival protein SurE-like phosphatase/nucleotidase" evidence="8">
    <location>
        <begin position="8"/>
        <end position="183"/>
    </location>
</feature>
<dbReference type="SUPFAM" id="SSF64167">
    <property type="entry name" value="SurE-like"/>
    <property type="match status" value="1"/>
</dbReference>